<gene>
    <name evidence="1" type="ORF">M407DRAFT_28363</name>
</gene>
<name>A0A0C3KKY8_9AGAM</name>
<dbReference type="EMBL" id="KN823119">
    <property type="protein sequence ID" value="KIO22088.1"/>
    <property type="molecule type" value="Genomic_DNA"/>
</dbReference>
<accession>A0A0C3KKY8</accession>
<organism evidence="1 2">
    <name type="scientific">Tulasnella calospora MUT 4182</name>
    <dbReference type="NCBI Taxonomy" id="1051891"/>
    <lineage>
        <taxon>Eukaryota</taxon>
        <taxon>Fungi</taxon>
        <taxon>Dikarya</taxon>
        <taxon>Basidiomycota</taxon>
        <taxon>Agaricomycotina</taxon>
        <taxon>Agaricomycetes</taxon>
        <taxon>Cantharellales</taxon>
        <taxon>Tulasnellaceae</taxon>
        <taxon>Tulasnella</taxon>
    </lineage>
</organism>
<reference evidence="1 2" key="1">
    <citation type="submission" date="2014-04" db="EMBL/GenBank/DDBJ databases">
        <authorList>
            <consortium name="DOE Joint Genome Institute"/>
            <person name="Kuo A."/>
            <person name="Girlanda M."/>
            <person name="Perotto S."/>
            <person name="Kohler A."/>
            <person name="Nagy L.G."/>
            <person name="Floudas D."/>
            <person name="Copeland A."/>
            <person name="Barry K.W."/>
            <person name="Cichocki N."/>
            <person name="Veneault-Fourrey C."/>
            <person name="LaButti K."/>
            <person name="Lindquist E.A."/>
            <person name="Lipzen A."/>
            <person name="Lundell T."/>
            <person name="Morin E."/>
            <person name="Murat C."/>
            <person name="Sun H."/>
            <person name="Tunlid A."/>
            <person name="Henrissat B."/>
            <person name="Grigoriev I.V."/>
            <person name="Hibbett D.S."/>
            <person name="Martin F."/>
            <person name="Nordberg H.P."/>
            <person name="Cantor M.N."/>
            <person name="Hua S.X."/>
        </authorList>
    </citation>
    <scope>NUCLEOTIDE SEQUENCE [LARGE SCALE GENOMIC DNA]</scope>
    <source>
        <strain evidence="1 2">MUT 4182</strain>
    </source>
</reference>
<dbReference type="Proteomes" id="UP000054248">
    <property type="component" value="Unassembled WGS sequence"/>
</dbReference>
<dbReference type="HOGENOM" id="CLU_970410_0_0_1"/>
<sequence length="287" mass="30784">MPIARLVACVVVEKFVANGLGKQRRKLCKKLFVPTLVQTAVSLLEYSSPQTAATNRLPSHNALGLHPAHNDIHSQELWSAPVPLSTGFNDASSTLSPLEGTNHPQNPETAQALSYGYRANHPFGSIAVPDSRDGVEVRGVAYLGAPRSFTRTEVGVHIMPRSQVPQTGAYLDGVAYGVINGMRSWHTGNYELVHGASSSSFQSSRKRSASFNTAQGLVEPHQQRYVHSRGGDLTWTLPPPDTGLILTRGSGNENSIAATATSLEAQRLMTTGGSRAQLACRMQTGES</sequence>
<reference evidence="2" key="2">
    <citation type="submission" date="2015-01" db="EMBL/GenBank/DDBJ databases">
        <title>Evolutionary Origins and Diversification of the Mycorrhizal Mutualists.</title>
        <authorList>
            <consortium name="DOE Joint Genome Institute"/>
            <consortium name="Mycorrhizal Genomics Consortium"/>
            <person name="Kohler A."/>
            <person name="Kuo A."/>
            <person name="Nagy L.G."/>
            <person name="Floudas D."/>
            <person name="Copeland A."/>
            <person name="Barry K.W."/>
            <person name="Cichocki N."/>
            <person name="Veneault-Fourrey C."/>
            <person name="LaButti K."/>
            <person name="Lindquist E.A."/>
            <person name="Lipzen A."/>
            <person name="Lundell T."/>
            <person name="Morin E."/>
            <person name="Murat C."/>
            <person name="Riley R."/>
            <person name="Ohm R."/>
            <person name="Sun H."/>
            <person name="Tunlid A."/>
            <person name="Henrissat B."/>
            <person name="Grigoriev I.V."/>
            <person name="Hibbett D.S."/>
            <person name="Martin F."/>
        </authorList>
    </citation>
    <scope>NUCLEOTIDE SEQUENCE [LARGE SCALE GENOMIC DNA]</scope>
    <source>
        <strain evidence="2">MUT 4182</strain>
    </source>
</reference>
<proteinExistence type="predicted"/>
<evidence type="ECO:0000313" key="1">
    <source>
        <dbReference type="EMBL" id="KIO22088.1"/>
    </source>
</evidence>
<protein>
    <submittedName>
        <fullName evidence="1">Uncharacterized protein</fullName>
    </submittedName>
</protein>
<evidence type="ECO:0000313" key="2">
    <source>
        <dbReference type="Proteomes" id="UP000054248"/>
    </source>
</evidence>
<dbReference type="AlphaFoldDB" id="A0A0C3KKY8"/>
<keyword evidence="2" id="KW-1185">Reference proteome</keyword>